<organism evidence="1 2">
    <name type="scientific">Roseburia yibonii</name>
    <dbReference type="NCBI Taxonomy" id="2763063"/>
    <lineage>
        <taxon>Bacteria</taxon>
        <taxon>Bacillati</taxon>
        <taxon>Bacillota</taxon>
        <taxon>Clostridia</taxon>
        <taxon>Lachnospirales</taxon>
        <taxon>Lachnospiraceae</taxon>
        <taxon>Roseburia</taxon>
    </lineage>
</organism>
<sequence>MQKEKIQEFTRRVSQDNRTSLIVTMYDIMLTYLDEAKAALEAEDREGFKAGLRHADRVLVQLQDSLNFKYSPADTLYALYVYCREELALAMAKQDLTGIGHAQTVLCGLRGGFAEAAAKDTSEPLMHNTEQVYAGITYGKNNLNESFQSEASRGFFV</sequence>
<keyword evidence="2" id="KW-1185">Reference proteome</keyword>
<keyword evidence="1" id="KW-0282">Flagellum</keyword>
<reference evidence="1 2" key="1">
    <citation type="submission" date="2020-08" db="EMBL/GenBank/DDBJ databases">
        <title>Genome public.</title>
        <authorList>
            <person name="Liu C."/>
            <person name="Sun Q."/>
        </authorList>
    </citation>
    <scope>NUCLEOTIDE SEQUENCE [LARGE SCALE GENOMIC DNA]</scope>
    <source>
        <strain evidence="1 2">BX0805</strain>
    </source>
</reference>
<dbReference type="Proteomes" id="UP000621540">
    <property type="component" value="Unassembled WGS sequence"/>
</dbReference>
<keyword evidence="1" id="KW-0969">Cilium</keyword>
<protein>
    <submittedName>
        <fullName evidence="1">Flagellar protein FliS</fullName>
    </submittedName>
</protein>
<dbReference type="Gene3D" id="1.20.120.340">
    <property type="entry name" value="Flagellar protein FliS"/>
    <property type="match status" value="1"/>
</dbReference>
<gene>
    <name evidence="1" type="ORF">H8Z76_09475</name>
</gene>
<proteinExistence type="predicted"/>
<dbReference type="EMBL" id="JACOQH010000006">
    <property type="protein sequence ID" value="MBC5754235.1"/>
    <property type="molecule type" value="Genomic_DNA"/>
</dbReference>
<evidence type="ECO:0000313" key="2">
    <source>
        <dbReference type="Proteomes" id="UP000621540"/>
    </source>
</evidence>
<dbReference type="SUPFAM" id="SSF101116">
    <property type="entry name" value="Flagellar export chaperone FliS"/>
    <property type="match status" value="1"/>
</dbReference>
<accession>A0ABR7IBB7</accession>
<comment type="caution">
    <text evidence="1">The sequence shown here is derived from an EMBL/GenBank/DDBJ whole genome shotgun (WGS) entry which is preliminary data.</text>
</comment>
<dbReference type="InterPro" id="IPR003713">
    <property type="entry name" value="FliS"/>
</dbReference>
<name>A0ABR7IBB7_9FIRM</name>
<dbReference type="InterPro" id="IPR036584">
    <property type="entry name" value="FliS_sf"/>
</dbReference>
<evidence type="ECO:0000313" key="1">
    <source>
        <dbReference type="EMBL" id="MBC5754235.1"/>
    </source>
</evidence>
<keyword evidence="1" id="KW-0966">Cell projection</keyword>
<dbReference type="Pfam" id="PF02561">
    <property type="entry name" value="FliS"/>
    <property type="match status" value="1"/>
</dbReference>
<dbReference type="CDD" id="cd16098">
    <property type="entry name" value="FliS"/>
    <property type="match status" value="1"/>
</dbReference>
<dbReference type="RefSeq" id="WP_022515560.1">
    <property type="nucleotide sequence ID" value="NZ_JACOQH010000006.1"/>
</dbReference>